<sequence length="192" mass="21310">MKFKILMVYGLLFSTVLWVNAQSKYTPQQVEASDDIKVIANFIKYNPDHPDTPKFKAKLYNILNGNTSNDSKKKTASTPVVVEKKSSSKTTSSIKNNSSKTENEKAADMINHLLGDTPNENEAYFSVRNKSKCPIILKISDGKKTLELNIPASGRNATLLQKGTYQFSSTICNAQFSTSKKVTDDMEMVLGN</sequence>
<organism evidence="4 5">
    <name type="scientific">Riemerella anatipestifer</name>
    <name type="common">Moraxella anatipestifer</name>
    <dbReference type="NCBI Taxonomy" id="34085"/>
    <lineage>
        <taxon>Bacteria</taxon>
        <taxon>Pseudomonadati</taxon>
        <taxon>Bacteroidota</taxon>
        <taxon>Flavobacteriia</taxon>
        <taxon>Flavobacteriales</taxon>
        <taxon>Weeksellaceae</taxon>
        <taxon>Riemerella</taxon>
    </lineage>
</organism>
<evidence type="ECO:0000313" key="4">
    <source>
        <dbReference type="EMBL" id="MCW0522719.1"/>
    </source>
</evidence>
<dbReference type="EMBL" id="JAOZYT010000001">
    <property type="protein sequence ID" value="MCW0522719.1"/>
    <property type="molecule type" value="Genomic_DNA"/>
</dbReference>
<reference evidence="4" key="1">
    <citation type="submission" date="2022-10" db="EMBL/GenBank/DDBJ databases">
        <title>Sifting through the core-genome to identify putative cross-protective antigens against Riemerella anatipestifer.</title>
        <authorList>
            <person name="Zheng X."/>
            <person name="Zhang W."/>
        </authorList>
    </citation>
    <scope>NUCLEOTIDE SEQUENCE</scope>
    <source>
        <strain evidence="4">ZWRA178</strain>
    </source>
</reference>
<evidence type="ECO:0000313" key="5">
    <source>
        <dbReference type="Proteomes" id="UP001207440"/>
    </source>
</evidence>
<accession>A0AAP3ANQ1</accession>
<protein>
    <recommendedName>
        <fullName evidence="3">DUF6759 domain-containing protein</fullName>
    </recommendedName>
</protein>
<name>A0AAP3ANQ1_RIEAN</name>
<dbReference type="InterPro" id="IPR046647">
    <property type="entry name" value="DUF6759"/>
</dbReference>
<proteinExistence type="predicted"/>
<dbReference type="Pfam" id="PF20545">
    <property type="entry name" value="DUF6759"/>
    <property type="match status" value="1"/>
</dbReference>
<keyword evidence="2" id="KW-0732">Signal</keyword>
<feature type="domain" description="DUF6759" evidence="3">
    <location>
        <begin position="100"/>
        <end position="191"/>
    </location>
</feature>
<evidence type="ECO:0000256" key="2">
    <source>
        <dbReference type="SAM" id="SignalP"/>
    </source>
</evidence>
<gene>
    <name evidence="4" type="ORF">OKE68_00100</name>
</gene>
<comment type="caution">
    <text evidence="4">The sequence shown here is derived from an EMBL/GenBank/DDBJ whole genome shotgun (WGS) entry which is preliminary data.</text>
</comment>
<feature type="signal peptide" evidence="2">
    <location>
        <begin position="1"/>
        <end position="21"/>
    </location>
</feature>
<dbReference type="RefSeq" id="WP_127919950.1">
    <property type="nucleotide sequence ID" value="NZ_CP029760.1"/>
</dbReference>
<feature type="region of interest" description="Disordered" evidence="1">
    <location>
        <begin position="68"/>
        <end position="103"/>
    </location>
</feature>
<evidence type="ECO:0000259" key="3">
    <source>
        <dbReference type="Pfam" id="PF20545"/>
    </source>
</evidence>
<evidence type="ECO:0000256" key="1">
    <source>
        <dbReference type="SAM" id="MobiDB-lite"/>
    </source>
</evidence>
<feature type="chain" id="PRO_5042850769" description="DUF6759 domain-containing protein" evidence="2">
    <location>
        <begin position="22"/>
        <end position="192"/>
    </location>
</feature>
<feature type="compositionally biased region" description="Low complexity" evidence="1">
    <location>
        <begin position="88"/>
        <end position="100"/>
    </location>
</feature>
<dbReference type="AlphaFoldDB" id="A0AAP3ANQ1"/>
<dbReference type="Proteomes" id="UP001207440">
    <property type="component" value="Unassembled WGS sequence"/>
</dbReference>